<comment type="caution">
    <text evidence="4">The sequence shown here is derived from an EMBL/GenBank/DDBJ whole genome shotgun (WGS) entry which is preliminary data.</text>
</comment>
<evidence type="ECO:0000256" key="1">
    <source>
        <dbReference type="ARBA" id="ARBA00022737"/>
    </source>
</evidence>
<keyword evidence="2" id="KW-0732">Signal</keyword>
<dbReference type="RefSeq" id="WP_173125000.1">
    <property type="nucleotide sequence ID" value="NZ_JABRWJ010000005.1"/>
</dbReference>
<dbReference type="PANTHER" id="PTHR32305">
    <property type="match status" value="1"/>
</dbReference>
<dbReference type="InterPro" id="IPR006530">
    <property type="entry name" value="YD"/>
</dbReference>
<accession>A0ABX2EJX0</accession>
<dbReference type="InterPro" id="IPR056823">
    <property type="entry name" value="TEN-like_YD-shell"/>
</dbReference>
<evidence type="ECO:0000259" key="3">
    <source>
        <dbReference type="Pfam" id="PF25023"/>
    </source>
</evidence>
<sequence length="1610" mass="177512">MDGKHSSGFAAVGFAAFALAWALLLPLPAAAEPYGDDPPPRCECPTCPSEPGPSECTTSEGCLCGGSTLSRSEGNLSQSVPGPALRGGSGSVPRFALQYDSYNADTSRARFGTVLGIGWTHTFNVFLYGVRGHLFRVDADGRITKFALGPGGSFTASPGHFETLVQQPGGFVLSRKDGTVYRFGPLAASSFMPGTPVALLQSITDRNGNVTSFSYTGSLLTQLTDPYNRTLLFTYNAQGKLQSITDPLGRVTTFIYDSSGAQLQQVVDPLGHATHFTYNTLFQLTRKTDRDGRVTTYRYANGRPVGITDGAGGAHFTLSNPGNWAVDATVLAQQMLRRYIPATTTKTDGRGQLWKYDYDANGHILKATAPDGTFSSTSYDPATLMPATRTDANGNATSYQYDSRGNLIRVTNPLGHITTYTYEPVFNQMTSRTDANNRITSYEYDSRGNRIKETDAAGATRSWSYDSRGNVLTETNKNGHATSYLYDANGNRSQVTDALGNVTTMNYDVVGNLLSRTDANGHASSFTYDALDRLVAAIDPAAKTTLTAYDREGHRTQVTDRNGNGTRYEYDLRGRLIKTTDALGHTLKHTWDRNDNLLTSTNRNGRSTTYAYDTRNRLSRIIDALGHSTSTTYDPVGNKLTEKNQRGFVTSYQYDALNRPVRRTDAEANVTQYGYDGDVFCLAIGCPTKGSDLLTRQTDAEGKVTYFKYDALDRLTTQVRKQTDVADSIDSDDAVTRHSYDAQGNRIGLIEPNGNTTTIVRDAVERPIEIAVRIDALTAETTRRTYDPVGNLKTMTAPNLNVMTYGYDALDRRSLVEDSIGLVATFTYDAEGHRLTKQDGNGNATTNQFDAIYRLTTVTDALGKLTRYEYDPQGNLISVIDREGIPTTYTYDDIDRRITMTEAAGTPEQRMTSYRYDAVGNLTRITDAKAHATLYEYDRINRPVKETYADSRSRRLTYDRVGNLVSRLDQSGQLTTYAYNDLHFLTRRHYPTGTDHLSPDLSGRIMAAERAGWTVTFTYDGADRVLQTLQNGAALSYSYDTPARSRKLTYPGGRTITETTDLRGRLDSIADSGSPLAVASYSHDLGNRTVSRMYGNQTAARYSFNANNWNTGANHVKADLSRIIGFEHAFNHEGSKRFTHKLADAGNSAQRSEAYQHDKLYRLIDQQIGALLGGLVPAPIHRTQYSLDLLGNWQVVTRDGIAEARTHGATNEITTVGGMPVSSDPNGNTSENALYRHHYDEENRLVRTIRKSDQRIVGRYDYDALGRRIRKVVDAGVVSNPSETLYFHDGARIVEERSPAPSTLATHVYGQQVDEVLSSERGGTTHFHHQNSIGSVEAVTDAGGNVVERYAYDAYGRVQVLDAGGTPLAQNSWGTPHSAIGNPWLFTGRQLDEESGLYHFRARQLDPAAGRFLQRDPAGYRAGLNLYEYVRSRPLDYTDPSGMVPCKCGPDISDALVDLAQDVEQAFDTMGWFSKMMYCSDFKLNRWDIKELHNCIGLGVAGCPSGAACSCTVELFGVCLKGHEANYYLWGVIGRLCGMSQWKTVDIVTSWKMLFHQSLPSRGTGWATERGYLQNNKAGPRDWQTPANACPTGCGKFKGKLHWKWGDYES</sequence>
<reference evidence="4 5" key="1">
    <citation type="submission" date="2020-05" db="EMBL/GenBank/DDBJ databases">
        <title>Aquincola sp. isolate from soil.</title>
        <authorList>
            <person name="Han J."/>
            <person name="Kim D.-U."/>
        </authorList>
    </citation>
    <scope>NUCLEOTIDE SEQUENCE [LARGE SCALE GENOMIC DNA]</scope>
    <source>
        <strain evidence="4 5">S2</strain>
    </source>
</reference>
<feature type="chain" id="PRO_5045932678" evidence="2">
    <location>
        <begin position="32"/>
        <end position="1610"/>
    </location>
</feature>
<keyword evidence="5" id="KW-1185">Reference proteome</keyword>
<evidence type="ECO:0000256" key="2">
    <source>
        <dbReference type="SAM" id="SignalP"/>
    </source>
</evidence>
<keyword evidence="1" id="KW-0677">Repeat</keyword>
<proteinExistence type="predicted"/>
<dbReference type="SUPFAM" id="SSF50969">
    <property type="entry name" value="YVTN repeat-like/Quinoprotein amine dehydrogenase"/>
    <property type="match status" value="1"/>
</dbReference>
<dbReference type="InterPro" id="IPR022385">
    <property type="entry name" value="Rhs_assc_core"/>
</dbReference>
<name>A0ABX2EJX0_9BURK</name>
<dbReference type="EMBL" id="JABRWJ010000005">
    <property type="protein sequence ID" value="NRF68875.1"/>
    <property type="molecule type" value="Genomic_DNA"/>
</dbReference>
<feature type="signal peptide" evidence="2">
    <location>
        <begin position="1"/>
        <end position="31"/>
    </location>
</feature>
<dbReference type="NCBIfam" id="TIGR03696">
    <property type="entry name" value="Rhs_assc_core"/>
    <property type="match status" value="1"/>
</dbReference>
<feature type="domain" description="Teneurin-like YD-shell" evidence="3">
    <location>
        <begin position="1126"/>
        <end position="1420"/>
    </location>
</feature>
<dbReference type="Proteomes" id="UP000737171">
    <property type="component" value="Unassembled WGS sequence"/>
</dbReference>
<dbReference type="SUPFAM" id="SSF69304">
    <property type="entry name" value="Tricorn protease N-terminal domain"/>
    <property type="match status" value="1"/>
</dbReference>
<evidence type="ECO:0000313" key="5">
    <source>
        <dbReference type="Proteomes" id="UP000737171"/>
    </source>
</evidence>
<dbReference type="Pfam" id="PF05593">
    <property type="entry name" value="RHS_repeat"/>
    <property type="match status" value="12"/>
</dbReference>
<dbReference type="InterPro" id="IPR011044">
    <property type="entry name" value="Quino_amine_DH_bsu"/>
</dbReference>
<gene>
    <name evidence="4" type="ORF">HLB44_17925</name>
</gene>
<dbReference type="Pfam" id="PF25023">
    <property type="entry name" value="TEN_YD-shell"/>
    <property type="match status" value="1"/>
</dbReference>
<dbReference type="NCBIfam" id="TIGR01643">
    <property type="entry name" value="YD_repeat_2x"/>
    <property type="match status" value="15"/>
</dbReference>
<organism evidence="4 5">
    <name type="scientific">Pseudaquabacterium terrae</name>
    <dbReference type="NCBI Taxonomy" id="2732868"/>
    <lineage>
        <taxon>Bacteria</taxon>
        <taxon>Pseudomonadati</taxon>
        <taxon>Pseudomonadota</taxon>
        <taxon>Betaproteobacteria</taxon>
        <taxon>Burkholderiales</taxon>
        <taxon>Sphaerotilaceae</taxon>
        <taxon>Pseudaquabacterium</taxon>
    </lineage>
</organism>
<dbReference type="PANTHER" id="PTHR32305:SF15">
    <property type="entry name" value="PROTEIN RHSA-RELATED"/>
    <property type="match status" value="1"/>
</dbReference>
<protein>
    <submittedName>
        <fullName evidence="4">RHS repeat protein</fullName>
    </submittedName>
</protein>
<dbReference type="Gene3D" id="3.90.930.1">
    <property type="match status" value="1"/>
</dbReference>
<dbReference type="InterPro" id="IPR031325">
    <property type="entry name" value="RHS_repeat"/>
</dbReference>
<dbReference type="InterPro" id="IPR050708">
    <property type="entry name" value="T6SS_VgrG/RHS"/>
</dbReference>
<evidence type="ECO:0000313" key="4">
    <source>
        <dbReference type="EMBL" id="NRF68875.1"/>
    </source>
</evidence>
<dbReference type="Gene3D" id="2.180.10.10">
    <property type="entry name" value="RHS repeat-associated core"/>
    <property type="match status" value="6"/>
</dbReference>